<name>A0A3P5YMF7_BRACM</name>
<gene>
    <name evidence="1" type="ORF">BRAA09T40141Z</name>
</gene>
<organism evidence="1">
    <name type="scientific">Brassica campestris</name>
    <name type="common">Field mustard</name>
    <dbReference type="NCBI Taxonomy" id="3711"/>
    <lineage>
        <taxon>Eukaryota</taxon>
        <taxon>Viridiplantae</taxon>
        <taxon>Streptophyta</taxon>
        <taxon>Embryophyta</taxon>
        <taxon>Tracheophyta</taxon>
        <taxon>Spermatophyta</taxon>
        <taxon>Magnoliopsida</taxon>
        <taxon>eudicotyledons</taxon>
        <taxon>Gunneridae</taxon>
        <taxon>Pentapetalae</taxon>
        <taxon>rosids</taxon>
        <taxon>malvids</taxon>
        <taxon>Brassicales</taxon>
        <taxon>Brassicaceae</taxon>
        <taxon>Brassiceae</taxon>
        <taxon>Brassica</taxon>
    </lineage>
</organism>
<dbReference type="EMBL" id="LR031568">
    <property type="protein sequence ID" value="VDC62530.1"/>
    <property type="molecule type" value="Genomic_DNA"/>
</dbReference>
<dbReference type="AlphaFoldDB" id="A0A3P5YMF7"/>
<reference evidence="1" key="1">
    <citation type="submission" date="2018-11" db="EMBL/GenBank/DDBJ databases">
        <authorList>
            <consortium name="Genoscope - CEA"/>
            <person name="William W."/>
        </authorList>
    </citation>
    <scope>NUCLEOTIDE SEQUENCE</scope>
</reference>
<protein>
    <submittedName>
        <fullName evidence="1">Uncharacterized protein</fullName>
    </submittedName>
</protein>
<accession>A0A3P5YMF7</accession>
<proteinExistence type="predicted"/>
<evidence type="ECO:0000313" key="1">
    <source>
        <dbReference type="EMBL" id="VDC62530.1"/>
    </source>
</evidence>
<sequence>MLGSLSWISPPNLLVQCKAYEVVVFEDIFHVFHK</sequence>